<evidence type="ECO:0000313" key="1">
    <source>
        <dbReference type="EMBL" id="TBX69246.1"/>
    </source>
</evidence>
<accession>A0A4Q9Z497</accession>
<dbReference type="OrthoDB" id="913551at2"/>
<dbReference type="AlphaFoldDB" id="A0A4Q9Z497"/>
<proteinExistence type="predicted"/>
<comment type="caution">
    <text evidence="1">The sequence shown here is derived from an EMBL/GenBank/DDBJ whole genome shotgun (WGS) entry which is preliminary data.</text>
</comment>
<dbReference type="EMBL" id="SJPE01000007">
    <property type="protein sequence ID" value="TBX69246.1"/>
    <property type="molecule type" value="Genomic_DNA"/>
</dbReference>
<dbReference type="Gene3D" id="3.40.50.12580">
    <property type="match status" value="1"/>
</dbReference>
<evidence type="ECO:0008006" key="3">
    <source>
        <dbReference type="Google" id="ProtNLM"/>
    </source>
</evidence>
<reference evidence="1 2" key="1">
    <citation type="submission" date="2019-02" db="EMBL/GenBank/DDBJ databases">
        <title>Flavobacterium sp. RD-2-33 isolated from forest soil.</title>
        <authorList>
            <person name="Chaudhary D.K."/>
        </authorList>
    </citation>
    <scope>NUCLEOTIDE SEQUENCE [LARGE SCALE GENOMIC DNA]</scope>
    <source>
        <strain evidence="1 2">RD-2-33</strain>
    </source>
</reference>
<keyword evidence="2" id="KW-1185">Reference proteome</keyword>
<sequence length="465" mass="53888">MKKIGIVITDGVGFRNFMLSDFLAEAESNFDEVVILSCLPAAVFAGLSGKAKVIELTVFQEKFITWFFRKNKELAHLQLHKKDNFGIQDNLKANYSRANNPRGFATRFAFWWTTLFHSEKWIQRYNRFQQQSFKNHPITQEYLDILQKENFDLLFVTHQRPPFVAPLIYAAEKSKVKTTAFIFSWDNLASKNRMAGNFDYYLVWSGLMKKELLHFYSGITPESVEIVGTPQFEPYVLDRYKSSKEAFCHKFGINPSLKTICFSCGDISTSRNDELYIETIAKAISAKIIDNVNFIVRTSPAEDPIRFAAFVDKFPFIKWNYPKWNLSREGHQETWSQRVPSIEDVSDLRALIEFSDLNINMLSTMSLDFMQFDKPVINTVFGNKENDLYDDQRFLAYAHIENVVTSESTRIVKNEQELIESIRLYLANPGIDAENRKQFNQLQVGRPLQGTSKHIAETLKKWANP</sequence>
<protein>
    <recommendedName>
        <fullName evidence="3">UDP-glycosyltransferase</fullName>
    </recommendedName>
</protein>
<gene>
    <name evidence="1" type="ORF">EZL74_07685</name>
</gene>
<name>A0A4Q9Z497_9FLAO</name>
<dbReference type="Proteomes" id="UP000293300">
    <property type="component" value="Unassembled WGS sequence"/>
</dbReference>
<organism evidence="1 2">
    <name type="scientific">Flavobacterium silvisoli</name>
    <dbReference type="NCBI Taxonomy" id="2529433"/>
    <lineage>
        <taxon>Bacteria</taxon>
        <taxon>Pseudomonadati</taxon>
        <taxon>Bacteroidota</taxon>
        <taxon>Flavobacteriia</taxon>
        <taxon>Flavobacteriales</taxon>
        <taxon>Flavobacteriaceae</taxon>
        <taxon>Flavobacterium</taxon>
    </lineage>
</organism>
<dbReference type="InterPro" id="IPR043148">
    <property type="entry name" value="TagF_C"/>
</dbReference>
<dbReference type="RefSeq" id="WP_131476020.1">
    <property type="nucleotide sequence ID" value="NZ_SJPE01000007.1"/>
</dbReference>
<evidence type="ECO:0000313" key="2">
    <source>
        <dbReference type="Proteomes" id="UP000293300"/>
    </source>
</evidence>
<dbReference type="SUPFAM" id="SSF53756">
    <property type="entry name" value="UDP-Glycosyltransferase/glycogen phosphorylase"/>
    <property type="match status" value="1"/>
</dbReference>